<proteinExistence type="predicted"/>
<keyword evidence="2" id="KW-1133">Transmembrane helix</keyword>
<keyword evidence="3" id="KW-0496">Mitochondrion</keyword>
<feature type="compositionally biased region" description="Polar residues" evidence="1">
    <location>
        <begin position="194"/>
        <end position="204"/>
    </location>
</feature>
<feature type="region of interest" description="Disordered" evidence="1">
    <location>
        <begin position="189"/>
        <end position="224"/>
    </location>
</feature>
<gene>
    <name evidence="3" type="primary">orf340</name>
</gene>
<keyword evidence="2" id="KW-0472">Membrane</keyword>
<organism evidence="3">
    <name type="scientific">Volvocales sp. NrCl902</name>
    <dbReference type="NCBI Taxonomy" id="2682054"/>
    <lineage>
        <taxon>Eukaryota</taxon>
        <taxon>Viridiplantae</taxon>
        <taxon>Chlorophyta</taxon>
        <taxon>core chlorophytes</taxon>
        <taxon>Chlorophyceae</taxon>
        <taxon>CS clade</taxon>
        <taxon>Chlamydomonadales</taxon>
    </lineage>
</organism>
<dbReference type="Gene3D" id="3.10.28.10">
    <property type="entry name" value="Homing endonucleases"/>
    <property type="match status" value="1"/>
</dbReference>
<feature type="transmembrane region" description="Helical" evidence="2">
    <location>
        <begin position="34"/>
        <end position="51"/>
    </location>
</feature>
<dbReference type="EMBL" id="LC516061">
    <property type="protein sequence ID" value="BBQ09634.1"/>
    <property type="molecule type" value="Genomic_DNA"/>
</dbReference>
<feature type="transmembrane region" description="Helical" evidence="2">
    <location>
        <begin position="63"/>
        <end position="83"/>
    </location>
</feature>
<geneLocation type="mitochondrion" evidence="3"/>
<accession>A0A7G1GGB7</accession>
<evidence type="ECO:0000313" key="3">
    <source>
        <dbReference type="EMBL" id="BBQ09634.1"/>
    </source>
</evidence>
<dbReference type="AlphaFoldDB" id="A0A7G1GGB7"/>
<feature type="compositionally biased region" description="Low complexity" evidence="1">
    <location>
        <begin position="211"/>
        <end position="224"/>
    </location>
</feature>
<protein>
    <submittedName>
        <fullName evidence="3">Group I intronic ORF</fullName>
    </submittedName>
</protein>
<name>A0A7G1GGB7_9CHLO</name>
<reference evidence="3" key="1">
    <citation type="submission" date="2019-12" db="EMBL/GenBank/DDBJ databases">
        <title>A plastid genome of a nonphotosynthetic green alga.</title>
        <authorList>
            <person name="Kamikawa R."/>
        </authorList>
    </citation>
    <scope>NUCLEOTIDE SEQUENCE</scope>
    <source>
        <strain evidence="3">NrCl902</strain>
    </source>
</reference>
<evidence type="ECO:0000256" key="1">
    <source>
        <dbReference type="SAM" id="MobiDB-lite"/>
    </source>
</evidence>
<evidence type="ECO:0000256" key="2">
    <source>
        <dbReference type="SAM" id="Phobius"/>
    </source>
</evidence>
<feature type="transmembrane region" description="Helical" evidence="2">
    <location>
        <begin position="5"/>
        <end position="22"/>
    </location>
</feature>
<sequence>MHRRLCCFILDYLVVLFAWAMNKYYVVSGSVIRYYRILLLSFISIKFYLFYKVHHFKLSWVFRYLNTYSLLIMSAVLLIWFYYINFGHIVGIMVTVFFSLIHIQYLNCCYYGNINLLSHAPASPVFCKQKAYFSTTSPHRFSRTGRAAARKTLAAAKSAGKDSAANNTVDAGEVTSAVVNGVPVINTPAVPTGNDASATPTGDSAPNDVLASSAGSSGAPASTANQPLVLQPITHITPSNDVEWGQYLAGLFEGDGHFNTQENAKLSGSIEDALVTERLAAILNLGYVSEVKGKKAVLWNVDRNADVGRLLELMNGHLRTSYKLAQIHRNFKDILPENF</sequence>
<dbReference type="InterPro" id="IPR027434">
    <property type="entry name" value="Homing_endonucl"/>
</dbReference>
<keyword evidence="2" id="KW-0812">Transmembrane</keyword>
<feature type="transmembrane region" description="Helical" evidence="2">
    <location>
        <begin position="89"/>
        <end position="108"/>
    </location>
</feature>
<dbReference type="SUPFAM" id="SSF55608">
    <property type="entry name" value="Homing endonucleases"/>
    <property type="match status" value="1"/>
</dbReference>